<evidence type="ECO:0000256" key="5">
    <source>
        <dbReference type="ARBA" id="ARBA00022840"/>
    </source>
</evidence>
<dbReference type="PROSITE" id="PS50011">
    <property type="entry name" value="PROTEIN_KINASE_DOM"/>
    <property type="match status" value="1"/>
</dbReference>
<dbReference type="PANTHER" id="PTHR24416">
    <property type="entry name" value="TYROSINE-PROTEIN KINASE RECEPTOR"/>
    <property type="match status" value="1"/>
</dbReference>
<comment type="catalytic activity">
    <reaction evidence="7">
        <text>L-tyrosyl-[protein] + ATP = O-phospho-L-tyrosyl-[protein] + ADP + H(+)</text>
        <dbReference type="Rhea" id="RHEA:10596"/>
        <dbReference type="Rhea" id="RHEA-COMP:10136"/>
        <dbReference type="Rhea" id="RHEA-COMP:20101"/>
        <dbReference type="ChEBI" id="CHEBI:15378"/>
        <dbReference type="ChEBI" id="CHEBI:30616"/>
        <dbReference type="ChEBI" id="CHEBI:46858"/>
        <dbReference type="ChEBI" id="CHEBI:61978"/>
        <dbReference type="ChEBI" id="CHEBI:456216"/>
        <dbReference type="EC" id="2.7.10.1"/>
    </reaction>
</comment>
<organism evidence="11 12">
    <name type="scientific">Patiria miniata</name>
    <name type="common">Bat star</name>
    <name type="synonym">Asterina miniata</name>
    <dbReference type="NCBI Taxonomy" id="46514"/>
    <lineage>
        <taxon>Eukaryota</taxon>
        <taxon>Metazoa</taxon>
        <taxon>Echinodermata</taxon>
        <taxon>Eleutherozoa</taxon>
        <taxon>Asterozoa</taxon>
        <taxon>Asteroidea</taxon>
        <taxon>Valvatacea</taxon>
        <taxon>Valvatida</taxon>
        <taxon>Asterinidae</taxon>
        <taxon>Patiria</taxon>
    </lineage>
</organism>
<dbReference type="PANTHER" id="PTHR24416:SF628">
    <property type="entry name" value="TYROSINE-PROTEIN KINASE MER-LIKE"/>
    <property type="match status" value="1"/>
</dbReference>
<keyword evidence="9" id="KW-0472">Membrane</keyword>
<accession>A0A914B660</accession>
<evidence type="ECO:0000256" key="3">
    <source>
        <dbReference type="ARBA" id="ARBA00022741"/>
    </source>
</evidence>
<dbReference type="EnsemblMetazoa" id="XM_038215511.1">
    <property type="protein sequence ID" value="XP_038071439.1"/>
    <property type="gene ID" value="LOC119740255"/>
</dbReference>
<dbReference type="SUPFAM" id="SSF56112">
    <property type="entry name" value="Protein kinase-like (PK-like)"/>
    <property type="match status" value="1"/>
</dbReference>
<dbReference type="Proteomes" id="UP000887568">
    <property type="component" value="Unplaced"/>
</dbReference>
<dbReference type="GO" id="GO:0007169">
    <property type="term" value="P:cell surface receptor protein tyrosine kinase signaling pathway"/>
    <property type="evidence" value="ECO:0007669"/>
    <property type="project" value="TreeGrafter"/>
</dbReference>
<evidence type="ECO:0000256" key="8">
    <source>
        <dbReference type="PROSITE-ProRule" id="PRU10141"/>
    </source>
</evidence>
<dbReference type="GO" id="GO:0004714">
    <property type="term" value="F:transmembrane receptor protein tyrosine kinase activity"/>
    <property type="evidence" value="ECO:0007669"/>
    <property type="project" value="UniProtKB-EC"/>
</dbReference>
<dbReference type="Gene3D" id="3.30.200.20">
    <property type="entry name" value="Phosphorylase Kinase, domain 1"/>
    <property type="match status" value="1"/>
</dbReference>
<keyword evidence="3 8" id="KW-0547">Nucleotide-binding</keyword>
<proteinExistence type="predicted"/>
<keyword evidence="12" id="KW-1185">Reference proteome</keyword>
<dbReference type="Pfam" id="PF07714">
    <property type="entry name" value="PK_Tyr_Ser-Thr"/>
    <property type="match status" value="1"/>
</dbReference>
<dbReference type="PRINTS" id="PR00109">
    <property type="entry name" value="TYRKINASE"/>
</dbReference>
<evidence type="ECO:0000256" key="2">
    <source>
        <dbReference type="ARBA" id="ARBA00022679"/>
    </source>
</evidence>
<feature type="binding site" evidence="8">
    <location>
        <position position="166"/>
    </location>
    <ligand>
        <name>ATP</name>
        <dbReference type="ChEBI" id="CHEBI:30616"/>
    </ligand>
</feature>
<keyword evidence="6" id="KW-0829">Tyrosine-protein kinase</keyword>
<keyword evidence="2" id="KW-0808">Transferase</keyword>
<keyword evidence="9" id="KW-1133">Transmembrane helix</keyword>
<feature type="transmembrane region" description="Helical" evidence="9">
    <location>
        <begin position="40"/>
        <end position="67"/>
    </location>
</feature>
<dbReference type="AlphaFoldDB" id="A0A914B660"/>
<dbReference type="GO" id="GO:0005886">
    <property type="term" value="C:plasma membrane"/>
    <property type="evidence" value="ECO:0007669"/>
    <property type="project" value="TreeGrafter"/>
</dbReference>
<dbReference type="GO" id="GO:0005524">
    <property type="term" value="F:ATP binding"/>
    <property type="evidence" value="ECO:0007669"/>
    <property type="project" value="UniProtKB-UniRule"/>
</dbReference>
<keyword evidence="4" id="KW-0418">Kinase</keyword>
<dbReference type="OMA" id="THAKIPY"/>
<evidence type="ECO:0000256" key="7">
    <source>
        <dbReference type="ARBA" id="ARBA00051243"/>
    </source>
</evidence>
<dbReference type="CDD" id="cd00192">
    <property type="entry name" value="PTKc"/>
    <property type="match status" value="1"/>
</dbReference>
<dbReference type="OrthoDB" id="4062651at2759"/>
<evidence type="ECO:0000256" key="1">
    <source>
        <dbReference type="ARBA" id="ARBA00004167"/>
    </source>
</evidence>
<dbReference type="GO" id="GO:0007399">
    <property type="term" value="P:nervous system development"/>
    <property type="evidence" value="ECO:0007669"/>
    <property type="project" value="TreeGrafter"/>
</dbReference>
<dbReference type="InterPro" id="IPR017441">
    <property type="entry name" value="Protein_kinase_ATP_BS"/>
</dbReference>
<dbReference type="GO" id="GO:0043235">
    <property type="term" value="C:receptor complex"/>
    <property type="evidence" value="ECO:0007669"/>
    <property type="project" value="TreeGrafter"/>
</dbReference>
<evidence type="ECO:0000313" key="11">
    <source>
        <dbReference type="EnsemblMetazoa" id="XP_038071439.1"/>
    </source>
</evidence>
<dbReference type="InterPro" id="IPR020635">
    <property type="entry name" value="Tyr_kinase_cat_dom"/>
</dbReference>
<dbReference type="InterPro" id="IPR050122">
    <property type="entry name" value="RTK"/>
</dbReference>
<dbReference type="RefSeq" id="XP_038071439.1">
    <property type="nucleotide sequence ID" value="XM_038215511.1"/>
</dbReference>
<dbReference type="GO" id="GO:0016477">
    <property type="term" value="P:cell migration"/>
    <property type="evidence" value="ECO:0007669"/>
    <property type="project" value="TreeGrafter"/>
</dbReference>
<dbReference type="InterPro" id="IPR001245">
    <property type="entry name" value="Ser-Thr/Tyr_kinase_cat_dom"/>
</dbReference>
<dbReference type="InterPro" id="IPR000719">
    <property type="entry name" value="Prot_kinase_dom"/>
</dbReference>
<dbReference type="GeneID" id="119740255"/>
<evidence type="ECO:0000256" key="9">
    <source>
        <dbReference type="SAM" id="Phobius"/>
    </source>
</evidence>
<dbReference type="PROSITE" id="PS00107">
    <property type="entry name" value="PROTEIN_KINASE_ATP"/>
    <property type="match status" value="1"/>
</dbReference>
<evidence type="ECO:0000256" key="4">
    <source>
        <dbReference type="ARBA" id="ARBA00022777"/>
    </source>
</evidence>
<dbReference type="FunFam" id="1.10.510.10:FF:000554">
    <property type="entry name" value="Predicted protein"/>
    <property type="match status" value="1"/>
</dbReference>
<sequence>MSSEEETTNMTAGLPTATAMDTVAMTTAEPTTNGSFHVPFLWIIALSSVLGGLVVLLCIVACCWQLWKCYSKHFPKGNLRIPRPQFISEEDLTKSDFTISPQIFWEELKLDELALDDDMKKKMRMFLIPRNKLSIHKLIGEGQYAQVHFATLVSPSFSCEQKVAVKIMKEHWTDQARHLIEEGMLTVDLLHPNILTIIGISLEFVNSKQIRPLVVMPFLENGDLNSFLKNVRLANNQELSMRWRVDLMAQIASGMEFIASKNIVHRDLATRNCMLDDNYTVKVADFGLARQMHDAEFYKMKIRQSISCSLPVKWVAMEGLNDSIFTTMSDVWSFGVTMWEIFTHAKIPYPGLENYKVLRHLESGHRLYQPDGCPENLYKLMYSCWRKDPCMRPTFGYLREKLEALKVTLSTAEDTWSATIVRKNHGANIRQANALYHNAWV</sequence>
<dbReference type="GO" id="GO:0006909">
    <property type="term" value="P:phagocytosis"/>
    <property type="evidence" value="ECO:0007669"/>
    <property type="project" value="TreeGrafter"/>
</dbReference>
<evidence type="ECO:0000313" key="12">
    <source>
        <dbReference type="Proteomes" id="UP000887568"/>
    </source>
</evidence>
<keyword evidence="5 8" id="KW-0067">ATP-binding</keyword>
<feature type="domain" description="Protein kinase" evidence="10">
    <location>
        <begin position="133"/>
        <end position="405"/>
    </location>
</feature>
<dbReference type="InterPro" id="IPR008266">
    <property type="entry name" value="Tyr_kinase_AS"/>
</dbReference>
<keyword evidence="9" id="KW-0812">Transmembrane</keyword>
<comment type="subcellular location">
    <subcellularLocation>
        <location evidence="1">Membrane</location>
        <topology evidence="1">Single-pass membrane protein</topology>
    </subcellularLocation>
</comment>
<dbReference type="SMART" id="SM00219">
    <property type="entry name" value="TyrKc"/>
    <property type="match status" value="1"/>
</dbReference>
<name>A0A914B660_PATMI</name>
<dbReference type="PROSITE" id="PS00109">
    <property type="entry name" value="PROTEIN_KINASE_TYR"/>
    <property type="match status" value="1"/>
</dbReference>
<dbReference type="Gene3D" id="1.10.510.10">
    <property type="entry name" value="Transferase(Phosphotransferase) domain 1"/>
    <property type="match status" value="1"/>
</dbReference>
<evidence type="ECO:0000256" key="6">
    <source>
        <dbReference type="ARBA" id="ARBA00023137"/>
    </source>
</evidence>
<dbReference type="InterPro" id="IPR011009">
    <property type="entry name" value="Kinase-like_dom_sf"/>
</dbReference>
<protein>
    <recommendedName>
        <fullName evidence="10">Protein kinase domain-containing protein</fullName>
    </recommendedName>
</protein>
<evidence type="ECO:0000259" key="10">
    <source>
        <dbReference type="PROSITE" id="PS50011"/>
    </source>
</evidence>
<reference evidence="11" key="1">
    <citation type="submission" date="2022-11" db="UniProtKB">
        <authorList>
            <consortium name="EnsemblMetazoa"/>
        </authorList>
    </citation>
    <scope>IDENTIFICATION</scope>
</reference>